<dbReference type="AlphaFoldDB" id="A0A6A4HGA4"/>
<name>A0A6A4HGA4_9AGAR</name>
<dbReference type="OrthoDB" id="2728078at2759"/>
<reference evidence="1" key="1">
    <citation type="journal article" date="2019" name="Environ. Microbiol.">
        <title>Fungal ecological strategies reflected in gene transcription - a case study of two litter decomposers.</title>
        <authorList>
            <person name="Barbi F."/>
            <person name="Kohler A."/>
            <person name="Barry K."/>
            <person name="Baskaran P."/>
            <person name="Daum C."/>
            <person name="Fauchery L."/>
            <person name="Ihrmark K."/>
            <person name="Kuo A."/>
            <person name="LaButti K."/>
            <person name="Lipzen A."/>
            <person name="Morin E."/>
            <person name="Grigoriev I.V."/>
            <person name="Henrissat B."/>
            <person name="Lindahl B."/>
            <person name="Martin F."/>
        </authorList>
    </citation>
    <scope>NUCLEOTIDE SEQUENCE</scope>
    <source>
        <strain evidence="1">JB14</strain>
    </source>
</reference>
<dbReference type="Proteomes" id="UP000799118">
    <property type="component" value="Unassembled WGS sequence"/>
</dbReference>
<organism evidence="1 2">
    <name type="scientific">Gymnopus androsaceus JB14</name>
    <dbReference type="NCBI Taxonomy" id="1447944"/>
    <lineage>
        <taxon>Eukaryota</taxon>
        <taxon>Fungi</taxon>
        <taxon>Dikarya</taxon>
        <taxon>Basidiomycota</taxon>
        <taxon>Agaricomycotina</taxon>
        <taxon>Agaricomycetes</taxon>
        <taxon>Agaricomycetidae</taxon>
        <taxon>Agaricales</taxon>
        <taxon>Marasmiineae</taxon>
        <taxon>Omphalotaceae</taxon>
        <taxon>Gymnopus</taxon>
    </lineage>
</organism>
<gene>
    <name evidence="1" type="ORF">BT96DRAFT_824151</name>
</gene>
<keyword evidence="2" id="KW-1185">Reference proteome</keyword>
<protein>
    <recommendedName>
        <fullName evidence="3">RNase H type-1 domain-containing protein</fullName>
    </recommendedName>
</protein>
<accession>A0A6A4HGA4</accession>
<evidence type="ECO:0000313" key="1">
    <source>
        <dbReference type="EMBL" id="KAE9396833.1"/>
    </source>
</evidence>
<proteinExistence type="predicted"/>
<evidence type="ECO:0000313" key="2">
    <source>
        <dbReference type="Proteomes" id="UP000799118"/>
    </source>
</evidence>
<sequence length="353" mass="40042">MWLKSYFNLSNDRALWGKIADAIFAGPKATPGEQGNIDPRVKRSYFEQSWETKITALPESLKKLLQMARSVNMRLESWNPSKEIKRSRQIWFHGDASPRLRLLNNSRAAHCLKERHGLLTVGQAEDLANHLEKHEHFPWDECECEHCVKAEELGCKHPHTCFSKAKELLDMLTPKWDPRKSDLEESEDDLVTSKNWNEIDTRITTHGTLGDVARIFMEGPTSKSLVPPAHKDRCQPDESPVMVIVGGVDNKRGEVEARSGAGLLIKRPEGIEEKSFRTPERYGNSAPAGELYGVLKAIEETEPDQPLNIEVQTKATVELLMKKIPDLEDRGYTGIPNRKIIQKVLASVRSRKH</sequence>
<dbReference type="EMBL" id="ML769507">
    <property type="protein sequence ID" value="KAE9396833.1"/>
    <property type="molecule type" value="Genomic_DNA"/>
</dbReference>
<evidence type="ECO:0008006" key="3">
    <source>
        <dbReference type="Google" id="ProtNLM"/>
    </source>
</evidence>